<dbReference type="AlphaFoldDB" id="A0A8T2N8H4"/>
<gene>
    <name evidence="1" type="ORF">JZ751_002591</name>
</gene>
<proteinExistence type="predicted"/>
<dbReference type="EMBL" id="JAFBMS010000102">
    <property type="protein sequence ID" value="KAG9336244.1"/>
    <property type="molecule type" value="Genomic_DNA"/>
</dbReference>
<comment type="caution">
    <text evidence="1">The sequence shown here is derived from an EMBL/GenBank/DDBJ whole genome shotgun (WGS) entry which is preliminary data.</text>
</comment>
<protein>
    <submittedName>
        <fullName evidence="1">Uncharacterized protein</fullName>
    </submittedName>
</protein>
<reference evidence="1" key="1">
    <citation type="thesis" date="2021" institute="BYU ScholarsArchive" country="Provo, UT, USA">
        <title>Applications of and Algorithms for Genome Assembly and Genomic Analyses with an Emphasis on Marine Teleosts.</title>
        <authorList>
            <person name="Pickett B.D."/>
        </authorList>
    </citation>
    <scope>NUCLEOTIDE SEQUENCE</scope>
    <source>
        <strain evidence="1">HI-2016</strain>
    </source>
</reference>
<name>A0A8T2N8H4_9TELE</name>
<accession>A0A8T2N8H4</accession>
<dbReference type="Proteomes" id="UP000824540">
    <property type="component" value="Unassembled WGS sequence"/>
</dbReference>
<organism evidence="1 2">
    <name type="scientific">Albula glossodonta</name>
    <name type="common">roundjaw bonefish</name>
    <dbReference type="NCBI Taxonomy" id="121402"/>
    <lineage>
        <taxon>Eukaryota</taxon>
        <taxon>Metazoa</taxon>
        <taxon>Chordata</taxon>
        <taxon>Craniata</taxon>
        <taxon>Vertebrata</taxon>
        <taxon>Euteleostomi</taxon>
        <taxon>Actinopterygii</taxon>
        <taxon>Neopterygii</taxon>
        <taxon>Teleostei</taxon>
        <taxon>Albuliformes</taxon>
        <taxon>Albulidae</taxon>
        <taxon>Albula</taxon>
    </lineage>
</organism>
<sequence length="261" mass="28589">MPVGPLSRWLAPALSQAFFSSQNDRGVRGAGRQAHQERNKCCQPRDLSWLSLSMYPAPPLPPSLFPAGMAVAQRSCPKPGRGQSRGLPKQDKLSVCYYFRTKPLVPNTVSPTSHDPAEPAVNSRSRHLTYDNASLGREGATSGHHLDRQICLTCLGLEVTRTNGALVLLICTLQSSGTAAIFSRKCWPIREDLQIWINHTFLTLVVRFLPVRSPLGSVHDFDPLSLGSRCSVLRDLQISGEVGIGSKTLVHARLGQWMGQS</sequence>
<evidence type="ECO:0000313" key="2">
    <source>
        <dbReference type="Proteomes" id="UP000824540"/>
    </source>
</evidence>
<keyword evidence="2" id="KW-1185">Reference proteome</keyword>
<evidence type="ECO:0000313" key="1">
    <source>
        <dbReference type="EMBL" id="KAG9336244.1"/>
    </source>
</evidence>